<dbReference type="eggNOG" id="COG0654">
    <property type="taxonomic scope" value="Bacteria"/>
</dbReference>
<dbReference type="EMBL" id="CP002000">
    <property type="protein sequence ID" value="ADJ44710.1"/>
    <property type="molecule type" value="Genomic_DNA"/>
</dbReference>
<dbReference type="PATRIC" id="fig|749927.5.peg.3011"/>
<feature type="domain" description="FAD-binding" evidence="5">
    <location>
        <begin position="326"/>
        <end position="390"/>
    </location>
</feature>
<organism evidence="6 7">
    <name type="scientific">Amycolatopsis mediterranei (strain U-32)</name>
    <dbReference type="NCBI Taxonomy" id="749927"/>
    <lineage>
        <taxon>Bacteria</taxon>
        <taxon>Bacillati</taxon>
        <taxon>Actinomycetota</taxon>
        <taxon>Actinomycetes</taxon>
        <taxon>Pseudonocardiales</taxon>
        <taxon>Pseudonocardiaceae</taxon>
        <taxon>Amycolatopsis</taxon>
    </lineage>
</organism>
<keyword evidence="4" id="KW-0503">Monooxygenase</keyword>
<dbReference type="InterPro" id="IPR002938">
    <property type="entry name" value="FAD-bd"/>
</dbReference>
<evidence type="ECO:0000313" key="6">
    <source>
        <dbReference type="EMBL" id="ADJ44710.1"/>
    </source>
</evidence>
<dbReference type="PRINTS" id="PR00420">
    <property type="entry name" value="RNGMNOXGNASE"/>
</dbReference>
<sequence>MSELKVLVVGAGLGGLTLAQSLRGHGIDVAVFERDAGPWDRPQGYRLHLDADAINAAREVLPAQLYAVFEATAQYTEPFTTILGTDLSVLKRLPARDDHGQVWPAHDGPAVHANVDRATLRQILLAGLEDAVQFGKTVQRYENTADGVTAYFTDGSTAHGDVLAGADGIRSAVRRHRAPRCETVDAGITAIYGRLPMAVAEPLVPAETLTDVFTIASDERKVFLGLGSVRFPTSPAQAAQRFAPGTSMSDQDDYVVTIVGGRHEFFPATAAGMRTLPAEQLRGIAAGLLQNWPGGAAEVVGNADAASFFLVEMYTSVPATLDAPTRVTLLGDAIHAMTPTLGRGANVAMRDGALLGRALKEVVDGGLPLAAALAGYEREMTAYGFSVVRQAARIGRQRMAQNALPE</sequence>
<evidence type="ECO:0000313" key="7">
    <source>
        <dbReference type="Proteomes" id="UP000000328"/>
    </source>
</evidence>
<dbReference type="OrthoDB" id="3322136at2"/>
<dbReference type="KEGG" id="amd:AMED_2916"/>
<keyword evidence="2" id="KW-0274">FAD</keyword>
<dbReference type="GO" id="GO:0071949">
    <property type="term" value="F:FAD binding"/>
    <property type="evidence" value="ECO:0007669"/>
    <property type="project" value="InterPro"/>
</dbReference>
<evidence type="ECO:0000259" key="5">
    <source>
        <dbReference type="Pfam" id="PF01494"/>
    </source>
</evidence>
<evidence type="ECO:0000256" key="3">
    <source>
        <dbReference type="ARBA" id="ARBA00023002"/>
    </source>
</evidence>
<feature type="domain" description="FAD-binding" evidence="5">
    <location>
        <begin position="4"/>
        <end position="182"/>
    </location>
</feature>
<name>A0A0H3D231_AMYMU</name>
<dbReference type="Pfam" id="PF01494">
    <property type="entry name" value="FAD_binding_3"/>
    <property type="match status" value="2"/>
</dbReference>
<dbReference type="PANTHER" id="PTHR47178">
    <property type="entry name" value="MONOOXYGENASE, FAD-BINDING"/>
    <property type="match status" value="1"/>
</dbReference>
<proteinExistence type="predicted"/>
<accession>A0A0H3D231</accession>
<keyword evidence="3" id="KW-0560">Oxidoreductase</keyword>
<keyword evidence="1" id="KW-0285">Flavoprotein</keyword>
<evidence type="ECO:0000256" key="2">
    <source>
        <dbReference type="ARBA" id="ARBA00022827"/>
    </source>
</evidence>
<dbReference type="HOGENOM" id="CLU_009665_3_0_11"/>
<dbReference type="GeneID" id="92870688"/>
<dbReference type="GO" id="GO:0004497">
    <property type="term" value="F:monooxygenase activity"/>
    <property type="evidence" value="ECO:0007669"/>
    <property type="project" value="UniProtKB-KW"/>
</dbReference>
<protein>
    <submittedName>
        <fullName evidence="6">FAD-dependent oxidoreductase</fullName>
    </submittedName>
</protein>
<dbReference type="SUPFAM" id="SSF51905">
    <property type="entry name" value="FAD/NAD(P)-binding domain"/>
    <property type="match status" value="1"/>
</dbReference>
<evidence type="ECO:0000256" key="4">
    <source>
        <dbReference type="ARBA" id="ARBA00023033"/>
    </source>
</evidence>
<evidence type="ECO:0000256" key="1">
    <source>
        <dbReference type="ARBA" id="ARBA00022630"/>
    </source>
</evidence>
<dbReference type="AlphaFoldDB" id="A0A0H3D231"/>
<dbReference type="RefSeq" id="WP_013224782.1">
    <property type="nucleotide sequence ID" value="NC_014318.1"/>
</dbReference>
<dbReference type="Gene3D" id="3.50.50.60">
    <property type="entry name" value="FAD/NAD(P)-binding domain"/>
    <property type="match status" value="1"/>
</dbReference>
<reference evidence="6 7" key="1">
    <citation type="journal article" date="2010" name="Cell Res.">
        <title>Complete genome sequence of the rifamycin SV-producing Amycolatopsis mediterranei U32 revealed its genetic characteristics in phylogeny and metabolism.</title>
        <authorList>
            <person name="Zhao W."/>
            <person name="Zhong Y."/>
            <person name="Yuan H."/>
            <person name="Wang J."/>
            <person name="Zheng H."/>
            <person name="Wang Y."/>
            <person name="Cen X."/>
            <person name="Xu F."/>
            <person name="Bai J."/>
            <person name="Han X."/>
            <person name="Lu G."/>
            <person name="Zhu Y."/>
            <person name="Shao Z."/>
            <person name="Yan H."/>
            <person name="Li C."/>
            <person name="Peng N."/>
            <person name="Zhang Z."/>
            <person name="Zhang Y."/>
            <person name="Lin W."/>
            <person name="Fan Y."/>
            <person name="Qin Z."/>
            <person name="Hu Y."/>
            <person name="Zhu B."/>
            <person name="Wang S."/>
            <person name="Ding X."/>
            <person name="Zhao G.P."/>
        </authorList>
    </citation>
    <scope>NUCLEOTIDE SEQUENCE [LARGE SCALE GENOMIC DNA]</scope>
    <source>
        <strain evidence="7">U-32</strain>
    </source>
</reference>
<dbReference type="PANTHER" id="PTHR47178:SF6">
    <property type="entry name" value="FAD-BINDING DOMAIN-CONTAINING PROTEIN"/>
    <property type="match status" value="1"/>
</dbReference>
<gene>
    <name evidence="6" type="ordered locus">AMED_2916</name>
</gene>
<dbReference type="InterPro" id="IPR036188">
    <property type="entry name" value="FAD/NAD-bd_sf"/>
</dbReference>
<dbReference type="Proteomes" id="UP000000328">
    <property type="component" value="Chromosome"/>
</dbReference>